<dbReference type="PIRSF" id="PIRSF035875">
    <property type="entry name" value="RNase_BN"/>
    <property type="match status" value="1"/>
</dbReference>
<feature type="transmembrane region" description="Helical" evidence="6">
    <location>
        <begin position="121"/>
        <end position="144"/>
    </location>
</feature>
<accession>A0A381VIJ9</accession>
<dbReference type="NCBIfam" id="TIGR00765">
    <property type="entry name" value="yihY_not_rbn"/>
    <property type="match status" value="1"/>
</dbReference>
<dbReference type="InterPro" id="IPR017039">
    <property type="entry name" value="Virul_fac_BrkB"/>
</dbReference>
<organism evidence="7">
    <name type="scientific">marine metagenome</name>
    <dbReference type="NCBI Taxonomy" id="408172"/>
    <lineage>
        <taxon>unclassified sequences</taxon>
        <taxon>metagenomes</taxon>
        <taxon>ecological metagenomes</taxon>
    </lineage>
</organism>
<name>A0A381VIJ9_9ZZZZ</name>
<evidence type="ECO:0000256" key="2">
    <source>
        <dbReference type="ARBA" id="ARBA00022475"/>
    </source>
</evidence>
<evidence type="ECO:0000256" key="4">
    <source>
        <dbReference type="ARBA" id="ARBA00022989"/>
    </source>
</evidence>
<evidence type="ECO:0000256" key="5">
    <source>
        <dbReference type="ARBA" id="ARBA00023136"/>
    </source>
</evidence>
<feature type="transmembrane region" description="Helical" evidence="6">
    <location>
        <begin position="164"/>
        <end position="186"/>
    </location>
</feature>
<feature type="transmembrane region" description="Helical" evidence="6">
    <location>
        <begin position="198"/>
        <end position="222"/>
    </location>
</feature>
<protein>
    <submittedName>
        <fullName evidence="7">Uncharacterized protein</fullName>
    </submittedName>
</protein>
<comment type="subcellular location">
    <subcellularLocation>
        <location evidence="1">Cell membrane</location>
        <topology evidence="1">Multi-pass membrane protein</topology>
    </subcellularLocation>
</comment>
<evidence type="ECO:0000313" key="7">
    <source>
        <dbReference type="EMBL" id="SVA40132.1"/>
    </source>
</evidence>
<keyword evidence="4 6" id="KW-1133">Transmembrane helix</keyword>
<proteinExistence type="predicted"/>
<keyword evidence="5 6" id="KW-0472">Membrane</keyword>
<dbReference type="Pfam" id="PF03631">
    <property type="entry name" value="Virul_fac_BrkB"/>
    <property type="match status" value="1"/>
</dbReference>
<feature type="transmembrane region" description="Helical" evidence="6">
    <location>
        <begin position="80"/>
        <end position="100"/>
    </location>
</feature>
<gene>
    <name evidence="7" type="ORF">METZ01_LOCUS92986</name>
</gene>
<dbReference type="PANTHER" id="PTHR30213:SF0">
    <property type="entry name" value="UPF0761 MEMBRANE PROTEIN YIHY"/>
    <property type="match status" value="1"/>
</dbReference>
<reference evidence="7" key="1">
    <citation type="submission" date="2018-05" db="EMBL/GenBank/DDBJ databases">
        <authorList>
            <person name="Lanie J.A."/>
            <person name="Ng W.-L."/>
            <person name="Kazmierczak K.M."/>
            <person name="Andrzejewski T.M."/>
            <person name="Davidsen T.M."/>
            <person name="Wayne K.J."/>
            <person name="Tettelin H."/>
            <person name="Glass J.I."/>
            <person name="Rusch D."/>
            <person name="Podicherti R."/>
            <person name="Tsui H.-C.T."/>
            <person name="Winkler M.E."/>
        </authorList>
    </citation>
    <scope>NUCLEOTIDE SEQUENCE</scope>
</reference>
<sequence>MNEAIREFLHKNCQYLAAAISFYALFSMFPLGLAVITALGFLIGPESKESDISQQIASVLPISSELIGSTMEGIVSARTITGIASFLGLVWASSAVFGAVRKGINTAWGVTTPRPFLRERLIDITLVLGAGLLVLIVLFTAPIIEVIRGMVEFFAAEGELPGDLVWEIITQLISPVLIFLSFTTLYRWIPNAKIQIIYVLPGALLASLIFIAAQMGFIWYIGKFSVYNVVYGSIGALMALLAWIYVSAIILLFGAQLTSMFHAYGIRTSRPQGRLGLWSGFGRVRVRVIPATSQNES</sequence>
<feature type="transmembrane region" description="Helical" evidence="6">
    <location>
        <begin position="234"/>
        <end position="255"/>
    </location>
</feature>
<dbReference type="PANTHER" id="PTHR30213">
    <property type="entry name" value="INNER MEMBRANE PROTEIN YHJD"/>
    <property type="match status" value="1"/>
</dbReference>
<evidence type="ECO:0000256" key="1">
    <source>
        <dbReference type="ARBA" id="ARBA00004651"/>
    </source>
</evidence>
<evidence type="ECO:0000256" key="3">
    <source>
        <dbReference type="ARBA" id="ARBA00022692"/>
    </source>
</evidence>
<keyword evidence="2" id="KW-1003">Cell membrane</keyword>
<feature type="transmembrane region" description="Helical" evidence="6">
    <location>
        <begin position="20"/>
        <end position="43"/>
    </location>
</feature>
<dbReference type="AlphaFoldDB" id="A0A381VIJ9"/>
<dbReference type="GO" id="GO:0005886">
    <property type="term" value="C:plasma membrane"/>
    <property type="evidence" value="ECO:0007669"/>
    <property type="project" value="UniProtKB-SubCell"/>
</dbReference>
<dbReference type="EMBL" id="UINC01008930">
    <property type="protein sequence ID" value="SVA40132.1"/>
    <property type="molecule type" value="Genomic_DNA"/>
</dbReference>
<keyword evidence="3 6" id="KW-0812">Transmembrane</keyword>
<evidence type="ECO:0000256" key="6">
    <source>
        <dbReference type="SAM" id="Phobius"/>
    </source>
</evidence>